<feature type="region of interest" description="Disordered" evidence="7">
    <location>
        <begin position="210"/>
        <end position="230"/>
    </location>
</feature>
<keyword evidence="6" id="KW-0175">Coiled coil</keyword>
<accession>A0A6G1GYH6</accession>
<feature type="region of interest" description="Disordered" evidence="7">
    <location>
        <begin position="1"/>
        <end position="30"/>
    </location>
</feature>
<feature type="compositionally biased region" description="Basic and acidic residues" evidence="7">
    <location>
        <begin position="210"/>
        <end position="228"/>
    </location>
</feature>
<keyword evidence="3" id="KW-0240">DNA-directed RNA polymerase</keyword>
<dbReference type="OrthoDB" id="532500at2759"/>
<organism evidence="8 9">
    <name type="scientific">Aulographum hederae CBS 113979</name>
    <dbReference type="NCBI Taxonomy" id="1176131"/>
    <lineage>
        <taxon>Eukaryota</taxon>
        <taxon>Fungi</taxon>
        <taxon>Dikarya</taxon>
        <taxon>Ascomycota</taxon>
        <taxon>Pezizomycotina</taxon>
        <taxon>Dothideomycetes</taxon>
        <taxon>Pleosporomycetidae</taxon>
        <taxon>Aulographales</taxon>
        <taxon>Aulographaceae</taxon>
    </lineage>
</organism>
<evidence type="ECO:0000256" key="7">
    <source>
        <dbReference type="SAM" id="MobiDB-lite"/>
    </source>
</evidence>
<keyword evidence="4" id="KW-0804">Transcription</keyword>
<gene>
    <name evidence="8" type="ORF">K402DRAFT_97324</name>
</gene>
<protein>
    <submittedName>
        <fullName evidence="8">RNA polymerase I associated factor, A49-like protein</fullName>
    </submittedName>
</protein>
<sequence>MSGDKKRKRQSEDGEPSQPTKSKKVAFEKKKFSDTDPLIITHHPEEDIPGAVILTGLELPENITLKPYVSDKSTAAAKRPLFLHSSEHPILDYVARAPQDNSCNQHRKHYIAVYDPETNKLDFHHTQLLELKAIPRMTQEEIDEEQEAEKNRTSRAAAREALGLAFGTKKAKKNIGSVTENAITSGEITSGLNKDDLVEAAVLKQVEETTKDMPTKEDLQATADDTKPRPKPNLGAIKFSDVYTAKDVIGEEILALISVKPWLEVVEKKENIKLPFRFIAHRMTSLAQKKEIRRLKVLRYLHMLLSFNQLLKPIGRTSGKKLPSRKDIRIKAEMPDAIADGVIRKFCDGKEMTKWHVDYLMTHICVFALIVDDFETDIKDLQEDLRLDQKQMTQYFQEVGARVSALPASVLKARGMSKEKGAAHRIAKLRLPLDFPVVGRGPGRRR</sequence>
<evidence type="ECO:0000256" key="6">
    <source>
        <dbReference type="SAM" id="Coils"/>
    </source>
</evidence>
<dbReference type="EMBL" id="ML977159">
    <property type="protein sequence ID" value="KAF1986011.1"/>
    <property type="molecule type" value="Genomic_DNA"/>
</dbReference>
<keyword evidence="5" id="KW-0539">Nucleus</keyword>
<proteinExistence type="inferred from homology"/>
<evidence type="ECO:0000256" key="4">
    <source>
        <dbReference type="ARBA" id="ARBA00023163"/>
    </source>
</evidence>
<evidence type="ECO:0000313" key="9">
    <source>
        <dbReference type="Proteomes" id="UP000800041"/>
    </source>
</evidence>
<evidence type="ECO:0000313" key="8">
    <source>
        <dbReference type="EMBL" id="KAF1986011.1"/>
    </source>
</evidence>
<dbReference type="PANTHER" id="PTHR14440">
    <property type="entry name" value="DNA-DIRECTED RNA POLYMERASE I SUBUNIT RPA49"/>
    <property type="match status" value="1"/>
</dbReference>
<reference evidence="8" key="1">
    <citation type="journal article" date="2020" name="Stud. Mycol.">
        <title>101 Dothideomycetes genomes: a test case for predicting lifestyles and emergence of pathogens.</title>
        <authorList>
            <person name="Haridas S."/>
            <person name="Albert R."/>
            <person name="Binder M."/>
            <person name="Bloem J."/>
            <person name="Labutti K."/>
            <person name="Salamov A."/>
            <person name="Andreopoulos B."/>
            <person name="Baker S."/>
            <person name="Barry K."/>
            <person name="Bills G."/>
            <person name="Bluhm B."/>
            <person name="Cannon C."/>
            <person name="Castanera R."/>
            <person name="Culley D."/>
            <person name="Daum C."/>
            <person name="Ezra D."/>
            <person name="Gonzalez J."/>
            <person name="Henrissat B."/>
            <person name="Kuo A."/>
            <person name="Liang C."/>
            <person name="Lipzen A."/>
            <person name="Lutzoni F."/>
            <person name="Magnuson J."/>
            <person name="Mondo S."/>
            <person name="Nolan M."/>
            <person name="Ohm R."/>
            <person name="Pangilinan J."/>
            <person name="Park H.-J."/>
            <person name="Ramirez L."/>
            <person name="Alfaro M."/>
            <person name="Sun H."/>
            <person name="Tritt A."/>
            <person name="Yoshinaga Y."/>
            <person name="Zwiers L.-H."/>
            <person name="Turgeon B."/>
            <person name="Goodwin S."/>
            <person name="Spatafora J."/>
            <person name="Crous P."/>
            <person name="Grigoriev I."/>
        </authorList>
    </citation>
    <scope>NUCLEOTIDE SEQUENCE</scope>
    <source>
        <strain evidence="8">CBS 113979</strain>
    </source>
</reference>
<evidence type="ECO:0000256" key="3">
    <source>
        <dbReference type="ARBA" id="ARBA00022478"/>
    </source>
</evidence>
<dbReference type="GO" id="GO:0000428">
    <property type="term" value="C:DNA-directed RNA polymerase complex"/>
    <property type="evidence" value="ECO:0007669"/>
    <property type="project" value="UniProtKB-KW"/>
</dbReference>
<feature type="coiled-coil region" evidence="6">
    <location>
        <begin position="371"/>
        <end position="398"/>
    </location>
</feature>
<dbReference type="GO" id="GO:0003677">
    <property type="term" value="F:DNA binding"/>
    <property type="evidence" value="ECO:0007669"/>
    <property type="project" value="InterPro"/>
</dbReference>
<comment type="similarity">
    <text evidence="2">Belongs to the eukaryotic RPA49/POLR1E RNA polymerase subunit family.</text>
</comment>
<dbReference type="GO" id="GO:0006351">
    <property type="term" value="P:DNA-templated transcription"/>
    <property type="evidence" value="ECO:0007669"/>
    <property type="project" value="InterPro"/>
</dbReference>
<dbReference type="AlphaFoldDB" id="A0A6G1GYH6"/>
<dbReference type="Proteomes" id="UP000800041">
    <property type="component" value="Unassembled WGS sequence"/>
</dbReference>
<dbReference type="Pfam" id="PF06870">
    <property type="entry name" value="RNA_pol_I_A49"/>
    <property type="match status" value="1"/>
</dbReference>
<evidence type="ECO:0000256" key="5">
    <source>
        <dbReference type="ARBA" id="ARBA00023242"/>
    </source>
</evidence>
<evidence type="ECO:0000256" key="2">
    <source>
        <dbReference type="ARBA" id="ARBA00009430"/>
    </source>
</evidence>
<evidence type="ECO:0000256" key="1">
    <source>
        <dbReference type="ARBA" id="ARBA00004604"/>
    </source>
</evidence>
<dbReference type="GO" id="GO:0005730">
    <property type="term" value="C:nucleolus"/>
    <property type="evidence" value="ECO:0007669"/>
    <property type="project" value="UniProtKB-SubCell"/>
</dbReference>
<name>A0A6G1GYH6_9PEZI</name>
<comment type="subcellular location">
    <subcellularLocation>
        <location evidence="1">Nucleus</location>
        <location evidence="1">Nucleolus</location>
    </subcellularLocation>
</comment>
<dbReference type="InterPro" id="IPR009668">
    <property type="entry name" value="RNA_pol-assoc_fac_A49-like"/>
</dbReference>
<keyword evidence="9" id="KW-1185">Reference proteome</keyword>